<organism evidence="3">
    <name type="scientific">Planktothricoides sp. SpSt-374</name>
    <dbReference type="NCBI Taxonomy" id="2282167"/>
    <lineage>
        <taxon>Bacteria</taxon>
        <taxon>Bacillati</taxon>
        <taxon>Cyanobacteriota</taxon>
        <taxon>Cyanophyceae</taxon>
        <taxon>Oscillatoriophycideae</taxon>
        <taxon>Oscillatoriales</taxon>
        <taxon>Oscillatoriaceae</taxon>
        <taxon>Planktothricoides</taxon>
    </lineage>
</organism>
<dbReference type="InterPro" id="IPR008638">
    <property type="entry name" value="FhaB/CdiA-like_TPS"/>
</dbReference>
<dbReference type="EMBL" id="DSPX01000017">
    <property type="protein sequence ID" value="HGF99489.1"/>
    <property type="molecule type" value="Genomic_DNA"/>
</dbReference>
<dbReference type="InterPro" id="IPR011050">
    <property type="entry name" value="Pectin_lyase_fold/virulence"/>
</dbReference>
<sequence>MNRAPDGMKSSLYWLIWLVGTISAWLSPWVTPVWGQIAPDGSIPTAVTTTDNANFTIEGGTRVGGNLFHSFREFSVPTGGSAVFNNAPDATNIISRITGGSASQIDGLIKTNGTANLFLLNPQGIIFGLNARLDVGGSFLATSATTVKFADGTEYSTANTATPPLLTVSVPVGLQFGSNPGAIVNRSQADPDASFGGRPRGLKVPVNQTLALVGGEVRVDGGNVTPFGGRLELGSVGSNSNVQFNADPRGFALTYDAATSFQDILISGGAVVDVTDVSNTVGSGALQVQGRRVSITGGAGLSSFTIGALSAGTIVVNASESVELSGFVPIATFFYPSNISTTTTGDGNAADISITTQRLIVREGGGIFTSSVSFPGQEVKPRGSAGNLTVVASEMVEISGTSPAGLSRLNVETRTDGDAGALRLTTGRLVLQDGGQLSAGTSRGTGRGGTITVVVSESMELTGSGFDDEGKLVPSQLTGTSEGAGDAGNVTVTTGTLRINNGAQLAVSATGTGAAGNLEISTGNLELDNVGSIRAESAAGNKGSIEIGARDLVLRRGSSITTNATGDASGGNITVNGETIAALEASRIAANAVVGAGGNIGITTSGLFLSPDSTITASSQFGISGTVNINNPDVDPASGLISLQTNVVDADNQFVSSCATDEEGSFTVTGRGGLPPTPSGVIRAQTVWRDFQDYAPTGDSENISTNSPSRDKLLAASHQPSKIIEVTGWEVDRAGNVNLVAVGNMTPESFRNTARNCYR</sequence>
<feature type="transmembrane region" description="Helical" evidence="1">
    <location>
        <begin position="12"/>
        <end position="30"/>
    </location>
</feature>
<dbReference type="Pfam" id="PF05860">
    <property type="entry name" value="TPS"/>
    <property type="match status" value="1"/>
</dbReference>
<dbReference type="Gene3D" id="2.160.20.10">
    <property type="entry name" value="Single-stranded right-handed beta-helix, Pectin lyase-like"/>
    <property type="match status" value="2"/>
</dbReference>
<reference evidence="3" key="1">
    <citation type="journal article" date="2020" name="mSystems">
        <title>Genome- and Community-Level Interaction Insights into Carbon Utilization and Element Cycling Functions of Hydrothermarchaeota in Hydrothermal Sediment.</title>
        <authorList>
            <person name="Zhou Z."/>
            <person name="Liu Y."/>
            <person name="Xu W."/>
            <person name="Pan J."/>
            <person name="Luo Z.H."/>
            <person name="Li M."/>
        </authorList>
    </citation>
    <scope>NUCLEOTIDE SEQUENCE [LARGE SCALE GENOMIC DNA]</scope>
    <source>
        <strain evidence="3">SpSt-374</strain>
    </source>
</reference>
<evidence type="ECO:0000313" key="3">
    <source>
        <dbReference type="EMBL" id="HGF99489.1"/>
    </source>
</evidence>
<keyword evidence="1" id="KW-0472">Membrane</keyword>
<dbReference type="NCBIfam" id="TIGR01901">
    <property type="entry name" value="adhes_NPXG"/>
    <property type="match status" value="1"/>
</dbReference>
<protein>
    <submittedName>
        <fullName evidence="3">Filamentous hemagglutinin N-terminal domain-containing protein</fullName>
    </submittedName>
</protein>
<gene>
    <name evidence="3" type="ORF">ENR15_02155</name>
</gene>
<evidence type="ECO:0000259" key="2">
    <source>
        <dbReference type="SMART" id="SM00912"/>
    </source>
</evidence>
<evidence type="ECO:0000256" key="1">
    <source>
        <dbReference type="SAM" id="Phobius"/>
    </source>
</evidence>
<dbReference type="AlphaFoldDB" id="A0A7C3VLY7"/>
<feature type="domain" description="Filamentous haemagglutinin FhaB/tRNA nuclease CdiA-like TPS" evidence="2">
    <location>
        <begin position="38"/>
        <end position="150"/>
    </location>
</feature>
<keyword evidence="1" id="KW-1133">Transmembrane helix</keyword>
<dbReference type="SUPFAM" id="SSF51126">
    <property type="entry name" value="Pectin lyase-like"/>
    <property type="match status" value="3"/>
</dbReference>
<name>A0A7C3VLY7_9CYAN</name>
<comment type="caution">
    <text evidence="3">The sequence shown here is derived from an EMBL/GenBank/DDBJ whole genome shotgun (WGS) entry which is preliminary data.</text>
</comment>
<keyword evidence="1" id="KW-0812">Transmembrane</keyword>
<dbReference type="InterPro" id="IPR012334">
    <property type="entry name" value="Pectin_lyas_fold"/>
</dbReference>
<proteinExistence type="predicted"/>
<dbReference type="SMART" id="SM00912">
    <property type="entry name" value="Haemagg_act"/>
    <property type="match status" value="1"/>
</dbReference>
<accession>A0A7C3VLY7</accession>